<dbReference type="HOGENOM" id="CLU_415315_0_0_1"/>
<evidence type="ECO:0000313" key="3">
    <source>
        <dbReference type="EnsemblProtists" id="EKX44126"/>
    </source>
</evidence>
<organism evidence="2">
    <name type="scientific">Guillardia theta (strain CCMP2712)</name>
    <name type="common">Cryptophyte</name>
    <dbReference type="NCBI Taxonomy" id="905079"/>
    <lineage>
        <taxon>Eukaryota</taxon>
        <taxon>Cryptophyceae</taxon>
        <taxon>Pyrenomonadales</taxon>
        <taxon>Geminigeraceae</taxon>
        <taxon>Guillardia</taxon>
    </lineage>
</organism>
<dbReference type="InterPro" id="IPR011417">
    <property type="entry name" value="ANTH_dom"/>
</dbReference>
<evidence type="ECO:0000259" key="1">
    <source>
        <dbReference type="PROSITE" id="PS50942"/>
    </source>
</evidence>
<dbReference type="EnsemblProtists" id="EKX44126">
    <property type="protein sequence ID" value="EKX44126"/>
    <property type="gene ID" value="GUITHDRAFT_109910"/>
</dbReference>
<dbReference type="GO" id="GO:0005545">
    <property type="term" value="F:1-phosphatidylinositol binding"/>
    <property type="evidence" value="ECO:0007669"/>
    <property type="project" value="InterPro"/>
</dbReference>
<keyword evidence="4" id="KW-1185">Reference proteome</keyword>
<dbReference type="Pfam" id="PF07651">
    <property type="entry name" value="ANTH"/>
    <property type="match status" value="1"/>
</dbReference>
<accession>L1J6H9</accession>
<dbReference type="InterPro" id="IPR013809">
    <property type="entry name" value="ENTH"/>
</dbReference>
<name>L1J6H9_GUITC</name>
<dbReference type="KEGG" id="gtt:GUITHDRAFT_109910"/>
<dbReference type="GO" id="GO:0030276">
    <property type="term" value="F:clathrin binding"/>
    <property type="evidence" value="ECO:0007669"/>
    <property type="project" value="InterPro"/>
</dbReference>
<dbReference type="PANTHER" id="PTHR40903">
    <property type="entry name" value="GLYCINE-RICH CELL WALL STRUCTURAL PROTEIN 1-LIKE"/>
    <property type="match status" value="1"/>
</dbReference>
<reference evidence="4" key="2">
    <citation type="submission" date="2012-11" db="EMBL/GenBank/DDBJ databases">
        <authorList>
            <person name="Kuo A."/>
            <person name="Curtis B.A."/>
            <person name="Tanifuji G."/>
            <person name="Burki F."/>
            <person name="Gruber A."/>
            <person name="Irimia M."/>
            <person name="Maruyama S."/>
            <person name="Arias M.C."/>
            <person name="Ball S.G."/>
            <person name="Gile G.H."/>
            <person name="Hirakawa Y."/>
            <person name="Hopkins J.F."/>
            <person name="Rensing S.A."/>
            <person name="Schmutz J."/>
            <person name="Symeonidi A."/>
            <person name="Elias M."/>
            <person name="Eveleigh R.J."/>
            <person name="Herman E.K."/>
            <person name="Klute M.J."/>
            <person name="Nakayama T."/>
            <person name="Obornik M."/>
            <person name="Reyes-Prieto A."/>
            <person name="Armbrust E.V."/>
            <person name="Aves S.J."/>
            <person name="Beiko R.G."/>
            <person name="Coutinho P."/>
            <person name="Dacks J.B."/>
            <person name="Durnford D.G."/>
            <person name="Fast N.M."/>
            <person name="Green B.R."/>
            <person name="Grisdale C."/>
            <person name="Hempe F."/>
            <person name="Henrissat B."/>
            <person name="Hoppner M.P."/>
            <person name="Ishida K.-I."/>
            <person name="Kim E."/>
            <person name="Koreny L."/>
            <person name="Kroth P.G."/>
            <person name="Liu Y."/>
            <person name="Malik S.-B."/>
            <person name="Maier U.G."/>
            <person name="McRose D."/>
            <person name="Mock T."/>
            <person name="Neilson J.A."/>
            <person name="Onodera N.T."/>
            <person name="Poole A.M."/>
            <person name="Pritham E.J."/>
            <person name="Richards T.A."/>
            <person name="Rocap G."/>
            <person name="Roy S.W."/>
            <person name="Sarai C."/>
            <person name="Schaack S."/>
            <person name="Shirato S."/>
            <person name="Slamovits C.H."/>
            <person name="Spencer D.F."/>
            <person name="Suzuki S."/>
            <person name="Worden A.Z."/>
            <person name="Zauner S."/>
            <person name="Barry K."/>
            <person name="Bell C."/>
            <person name="Bharti A.K."/>
            <person name="Crow J.A."/>
            <person name="Grimwood J."/>
            <person name="Kramer R."/>
            <person name="Lindquist E."/>
            <person name="Lucas S."/>
            <person name="Salamov A."/>
            <person name="McFadden G.I."/>
            <person name="Lane C.E."/>
            <person name="Keeling P.J."/>
            <person name="Gray M.W."/>
            <person name="Grigoriev I.V."/>
            <person name="Archibald J.M."/>
        </authorList>
    </citation>
    <scope>NUCLEOTIDE SEQUENCE</scope>
    <source>
        <strain evidence="4">CCMP2712</strain>
    </source>
</reference>
<reference evidence="2 4" key="1">
    <citation type="journal article" date="2012" name="Nature">
        <title>Algal genomes reveal evolutionary mosaicism and the fate of nucleomorphs.</title>
        <authorList>
            <consortium name="DOE Joint Genome Institute"/>
            <person name="Curtis B.A."/>
            <person name="Tanifuji G."/>
            <person name="Burki F."/>
            <person name="Gruber A."/>
            <person name="Irimia M."/>
            <person name="Maruyama S."/>
            <person name="Arias M.C."/>
            <person name="Ball S.G."/>
            <person name="Gile G.H."/>
            <person name="Hirakawa Y."/>
            <person name="Hopkins J.F."/>
            <person name="Kuo A."/>
            <person name="Rensing S.A."/>
            <person name="Schmutz J."/>
            <person name="Symeonidi A."/>
            <person name="Elias M."/>
            <person name="Eveleigh R.J."/>
            <person name="Herman E.K."/>
            <person name="Klute M.J."/>
            <person name="Nakayama T."/>
            <person name="Obornik M."/>
            <person name="Reyes-Prieto A."/>
            <person name="Armbrust E.V."/>
            <person name="Aves S.J."/>
            <person name="Beiko R.G."/>
            <person name="Coutinho P."/>
            <person name="Dacks J.B."/>
            <person name="Durnford D.G."/>
            <person name="Fast N.M."/>
            <person name="Green B.R."/>
            <person name="Grisdale C.J."/>
            <person name="Hempel F."/>
            <person name="Henrissat B."/>
            <person name="Hoppner M.P."/>
            <person name="Ishida K."/>
            <person name="Kim E."/>
            <person name="Koreny L."/>
            <person name="Kroth P.G."/>
            <person name="Liu Y."/>
            <person name="Malik S.B."/>
            <person name="Maier U.G."/>
            <person name="McRose D."/>
            <person name="Mock T."/>
            <person name="Neilson J.A."/>
            <person name="Onodera N.T."/>
            <person name="Poole A.M."/>
            <person name="Pritham E.J."/>
            <person name="Richards T.A."/>
            <person name="Rocap G."/>
            <person name="Roy S.W."/>
            <person name="Sarai C."/>
            <person name="Schaack S."/>
            <person name="Shirato S."/>
            <person name="Slamovits C.H."/>
            <person name="Spencer D.F."/>
            <person name="Suzuki S."/>
            <person name="Worden A.Z."/>
            <person name="Zauner S."/>
            <person name="Barry K."/>
            <person name="Bell C."/>
            <person name="Bharti A.K."/>
            <person name="Crow J.A."/>
            <person name="Grimwood J."/>
            <person name="Kramer R."/>
            <person name="Lindquist E."/>
            <person name="Lucas S."/>
            <person name="Salamov A."/>
            <person name="McFadden G.I."/>
            <person name="Lane C.E."/>
            <person name="Keeling P.J."/>
            <person name="Gray M.W."/>
            <person name="Grigoriev I.V."/>
            <person name="Archibald J.M."/>
        </authorList>
    </citation>
    <scope>NUCLEOTIDE SEQUENCE</scope>
    <source>
        <strain evidence="2 4">CCMP2712</strain>
    </source>
</reference>
<dbReference type="GeneID" id="17300822"/>
<protein>
    <recommendedName>
        <fullName evidence="1">ENTH domain-containing protein</fullName>
    </recommendedName>
</protein>
<dbReference type="OrthoDB" id="44015at2759"/>
<sequence length="661" mass="69071">MTESLKEHLKRRAFVIAERQALELELTVGGTDYAPLERAVFKSTKNNTKAPKEKHISFLQRAITDGDNSKTVLKMLARRLKEASQPGVISTSYAAGVKTIAVLHRCMNSGDNSFIALCSKYSQILEVPTSNPYAQIYGKYVREMLGCFAICKHSYQRETEFEESMIVKLGNNDLVEHLTCIDLQLTKLLDCDLQGGLMEAKSKNAVQYAINLLLLDAMSLFSAFEEGMSRVRQCIGQQSVTNAKKMAKLYSKFVTTMIVVGVWLGDGGIMVDDDNSNDMKGFWFPSKLQSYIQQASFDRDCAIPLTAFDKTAIKKFNRKLEDCLKLINSDDGCYETVKALADVAIDANQQLNDDEELPQSVAKISLEEIEEEKLEASDDLIKLDDIFSSGVRDHFTSHAATHVNADDWDPFGAGGTNHQDAANNPFGRTKEENPFTDDPFGPPVPGPQGMTMPNIAQVHGNIHPLSSMQGMNSHAPTMPMGMNGGASMMGGAGNTMGGNMLGGGMGGNGMMGGNSMMGGNGMGGGNMMGGGGMGGGNMMGGGGMGGNMMGGGMGGGNMMGGGMGGGNMMGGGMGGGNMMGGGMGGGNMMGGGMGGGNMMGGGMGGGNMMGGGSSSMFTAAGGGLGGMGLTTGGHDGLGMGMGGNHTVQGFGLQGAGSNPFE</sequence>
<proteinExistence type="predicted"/>
<dbReference type="GO" id="GO:0048268">
    <property type="term" value="P:clathrin coat assembly"/>
    <property type="evidence" value="ECO:0007669"/>
    <property type="project" value="InterPro"/>
</dbReference>
<dbReference type="PaxDb" id="55529-EKX44126"/>
<dbReference type="eggNOG" id="KOG0251">
    <property type="taxonomic scope" value="Eukaryota"/>
</dbReference>
<dbReference type="Proteomes" id="UP000011087">
    <property type="component" value="Unassembled WGS sequence"/>
</dbReference>
<gene>
    <name evidence="2" type="ORF">GUITHDRAFT_109910</name>
</gene>
<dbReference type="InterPro" id="IPR008942">
    <property type="entry name" value="ENTH_VHS"/>
</dbReference>
<dbReference type="Gene3D" id="1.25.40.90">
    <property type="match status" value="1"/>
</dbReference>
<dbReference type="SUPFAM" id="SSF48464">
    <property type="entry name" value="ENTH/VHS domain"/>
    <property type="match status" value="1"/>
</dbReference>
<dbReference type="SUPFAM" id="SSF89009">
    <property type="entry name" value="GAT-like domain"/>
    <property type="match status" value="1"/>
</dbReference>
<dbReference type="STRING" id="905079.L1J6H9"/>
<dbReference type="Gene3D" id="1.20.58.150">
    <property type="entry name" value="ANTH domain"/>
    <property type="match status" value="1"/>
</dbReference>
<dbReference type="RefSeq" id="XP_005831106.1">
    <property type="nucleotide sequence ID" value="XM_005831049.1"/>
</dbReference>
<reference evidence="3" key="3">
    <citation type="submission" date="2016-03" db="UniProtKB">
        <authorList>
            <consortium name="EnsemblProtists"/>
        </authorList>
    </citation>
    <scope>IDENTIFICATION</scope>
</reference>
<dbReference type="GO" id="GO:0030136">
    <property type="term" value="C:clathrin-coated vesicle"/>
    <property type="evidence" value="ECO:0007669"/>
    <property type="project" value="InterPro"/>
</dbReference>
<dbReference type="PROSITE" id="PS50942">
    <property type="entry name" value="ENTH"/>
    <property type="match status" value="1"/>
</dbReference>
<dbReference type="InterPro" id="IPR014712">
    <property type="entry name" value="ANTH_dom_sf"/>
</dbReference>
<evidence type="ECO:0000313" key="4">
    <source>
        <dbReference type="Proteomes" id="UP000011087"/>
    </source>
</evidence>
<dbReference type="EMBL" id="JH993006">
    <property type="protein sequence ID" value="EKX44126.1"/>
    <property type="molecule type" value="Genomic_DNA"/>
</dbReference>
<dbReference type="AlphaFoldDB" id="L1J6H9"/>
<dbReference type="PANTHER" id="PTHR40903:SF1">
    <property type="entry name" value="HYPHALLY REGULATED CELL WALL PROTEIN 3"/>
    <property type="match status" value="1"/>
</dbReference>
<evidence type="ECO:0000313" key="2">
    <source>
        <dbReference type="EMBL" id="EKX44126.1"/>
    </source>
</evidence>
<feature type="domain" description="ENTH" evidence="1">
    <location>
        <begin position="28"/>
        <end position="188"/>
    </location>
</feature>